<name>B5Y4G4_PHATC</name>
<keyword evidence="9" id="KW-0407">Ion channel</keyword>
<dbReference type="PaxDb" id="2850-Phatr43828"/>
<evidence type="ECO:0000256" key="1">
    <source>
        <dbReference type="ARBA" id="ARBA00004141"/>
    </source>
</evidence>
<dbReference type="InterPro" id="IPR005821">
    <property type="entry name" value="Ion_trans_dom"/>
</dbReference>
<dbReference type="STRING" id="556484.B5Y4G4"/>
<dbReference type="eggNOG" id="KOG2301">
    <property type="taxonomic scope" value="Eukaryota"/>
</dbReference>
<dbReference type="HOGENOM" id="CLU_385200_0_0_1"/>
<evidence type="ECO:0000313" key="9">
    <source>
        <dbReference type="EMBL" id="ACI65758.1"/>
    </source>
</evidence>
<feature type="transmembrane region" description="Helical" evidence="7">
    <location>
        <begin position="374"/>
        <end position="398"/>
    </location>
</feature>
<dbReference type="InterPro" id="IPR027359">
    <property type="entry name" value="Volt_channel_dom_sf"/>
</dbReference>
<feature type="compositionally biased region" description="Polar residues" evidence="6">
    <location>
        <begin position="118"/>
        <end position="129"/>
    </location>
</feature>
<dbReference type="PANTHER" id="PTHR10037">
    <property type="entry name" value="VOLTAGE-GATED CATION CHANNEL CALCIUM AND SODIUM"/>
    <property type="match status" value="1"/>
</dbReference>
<feature type="compositionally biased region" description="Low complexity" evidence="6">
    <location>
        <begin position="101"/>
        <end position="117"/>
    </location>
</feature>
<dbReference type="Proteomes" id="UP000000759">
    <property type="component" value="Chromosome 3"/>
</dbReference>
<reference evidence="10" key="2">
    <citation type="submission" date="2008-08" db="EMBL/GenBank/DDBJ databases">
        <authorList>
            <consortium name="Diatom Consortium"/>
            <person name="Grigoriev I."/>
            <person name="Grimwood J."/>
            <person name="Kuo A."/>
            <person name="Otillar R.P."/>
            <person name="Salamov A."/>
            <person name="Detter J.C."/>
            <person name="Lindquist E."/>
            <person name="Shapiro H."/>
            <person name="Lucas S."/>
            <person name="Glavina del Rio T."/>
            <person name="Pitluck S."/>
            <person name="Rokhsar D."/>
            <person name="Bowler C."/>
        </authorList>
    </citation>
    <scope>GENOME REANNOTATION</scope>
    <source>
        <strain evidence="10">CCAP 1055/1</strain>
    </source>
</reference>
<feature type="region of interest" description="Disordered" evidence="6">
    <location>
        <begin position="1"/>
        <end position="89"/>
    </location>
</feature>
<feature type="region of interest" description="Disordered" evidence="6">
    <location>
        <begin position="585"/>
        <end position="622"/>
    </location>
</feature>
<dbReference type="GeneID" id="7203960"/>
<keyword evidence="3 7" id="KW-1133">Transmembrane helix</keyword>
<dbReference type="InterPro" id="IPR043203">
    <property type="entry name" value="VGCC_Ca_Na"/>
</dbReference>
<dbReference type="KEGG" id="pti:PHATR_43828"/>
<evidence type="ECO:0000256" key="3">
    <source>
        <dbReference type="ARBA" id="ARBA00022989"/>
    </source>
</evidence>
<evidence type="ECO:0000256" key="2">
    <source>
        <dbReference type="ARBA" id="ARBA00022692"/>
    </source>
</evidence>
<evidence type="ECO:0000256" key="4">
    <source>
        <dbReference type="ARBA" id="ARBA00023136"/>
    </source>
</evidence>
<evidence type="ECO:0000256" key="6">
    <source>
        <dbReference type="SAM" id="MobiDB-lite"/>
    </source>
</evidence>
<evidence type="ECO:0000259" key="8">
    <source>
        <dbReference type="Pfam" id="PF00520"/>
    </source>
</evidence>
<keyword evidence="9" id="KW-0813">Transport</keyword>
<accession>B5Y4G4</accession>
<protein>
    <submittedName>
        <fullName evidence="9">Bacterial type voltage activated sodium channel</fullName>
    </submittedName>
</protein>
<dbReference type="Gene3D" id="1.20.120.350">
    <property type="entry name" value="Voltage-gated potassium channels. Chain C"/>
    <property type="match status" value="1"/>
</dbReference>
<dbReference type="GO" id="GO:0001518">
    <property type="term" value="C:voltage-gated sodium channel complex"/>
    <property type="evidence" value="ECO:0007669"/>
    <property type="project" value="TreeGrafter"/>
</dbReference>
<dbReference type="Pfam" id="PF00520">
    <property type="entry name" value="Ion_trans"/>
    <property type="match status" value="1"/>
</dbReference>
<keyword evidence="5" id="KW-0175">Coiled coil</keyword>
<feature type="compositionally biased region" description="Low complexity" evidence="6">
    <location>
        <begin position="489"/>
        <end position="499"/>
    </location>
</feature>
<comment type="subcellular location">
    <subcellularLocation>
        <location evidence="1">Membrane</location>
        <topology evidence="1">Multi-pass membrane protein</topology>
    </subcellularLocation>
</comment>
<feature type="transmembrane region" description="Helical" evidence="7">
    <location>
        <begin position="300"/>
        <end position="330"/>
    </location>
</feature>
<dbReference type="SUPFAM" id="SSF81324">
    <property type="entry name" value="Voltage-gated potassium channels"/>
    <property type="match status" value="1"/>
</dbReference>
<keyword evidence="2 7" id="KW-0812">Transmembrane</keyword>
<evidence type="ECO:0000313" key="10">
    <source>
        <dbReference type="Proteomes" id="UP000000759"/>
    </source>
</evidence>
<proteinExistence type="predicted"/>
<dbReference type="InParanoid" id="B5Y4G4"/>
<feature type="compositionally biased region" description="Low complexity" evidence="6">
    <location>
        <begin position="650"/>
        <end position="665"/>
    </location>
</feature>
<reference evidence="9 10" key="1">
    <citation type="journal article" date="2008" name="Nature">
        <title>The Phaeodactylum genome reveals the evolutionary history of diatom genomes.</title>
        <authorList>
            <person name="Bowler C."/>
            <person name="Allen A.E."/>
            <person name="Badger J.H."/>
            <person name="Grimwood J."/>
            <person name="Jabbari K."/>
            <person name="Kuo A."/>
            <person name="Maheswari U."/>
            <person name="Martens C."/>
            <person name="Maumus F."/>
            <person name="Otillar R.P."/>
            <person name="Rayko E."/>
            <person name="Salamov A."/>
            <person name="Vandepoele K."/>
            <person name="Beszteri B."/>
            <person name="Gruber A."/>
            <person name="Heijde M."/>
            <person name="Katinka M."/>
            <person name="Mock T."/>
            <person name="Valentin K."/>
            <person name="Verret F."/>
            <person name="Berges J.A."/>
            <person name="Brownlee C."/>
            <person name="Cadoret J.P."/>
            <person name="Chiovitti A."/>
            <person name="Choi C.J."/>
            <person name="Coesel S."/>
            <person name="De Martino A."/>
            <person name="Detter J.C."/>
            <person name="Durkin C."/>
            <person name="Falciatore A."/>
            <person name="Fournet J."/>
            <person name="Haruta M."/>
            <person name="Huysman M.J."/>
            <person name="Jenkins B.D."/>
            <person name="Jiroutova K."/>
            <person name="Jorgensen R.E."/>
            <person name="Joubert Y."/>
            <person name="Kaplan A."/>
            <person name="Kroger N."/>
            <person name="Kroth P.G."/>
            <person name="La Roche J."/>
            <person name="Lindquist E."/>
            <person name="Lommer M."/>
            <person name="Martin-Jezequel V."/>
            <person name="Lopez P.J."/>
            <person name="Lucas S."/>
            <person name="Mangogna M."/>
            <person name="McGinnis K."/>
            <person name="Medlin L.K."/>
            <person name="Montsant A."/>
            <person name="Oudot-Le Secq M.P."/>
            <person name="Napoli C."/>
            <person name="Obornik M."/>
            <person name="Parker M.S."/>
            <person name="Petit J.L."/>
            <person name="Porcel B.M."/>
            <person name="Poulsen N."/>
            <person name="Robison M."/>
            <person name="Rychlewski L."/>
            <person name="Rynearson T.A."/>
            <person name="Schmutz J."/>
            <person name="Shapiro H."/>
            <person name="Siaut M."/>
            <person name="Stanley M."/>
            <person name="Sussman M.R."/>
            <person name="Taylor A.R."/>
            <person name="Vardi A."/>
            <person name="von Dassow P."/>
            <person name="Vyverman W."/>
            <person name="Willis A."/>
            <person name="Wyrwicz L.S."/>
            <person name="Rokhsar D.S."/>
            <person name="Weissenbach J."/>
            <person name="Armbrust E.V."/>
            <person name="Green B.R."/>
            <person name="Van de Peer Y."/>
            <person name="Grigoriev I.V."/>
        </authorList>
    </citation>
    <scope>NUCLEOTIDE SEQUENCE [LARGE SCALE GENOMIC DNA]</scope>
    <source>
        <strain evidence="9 10">CCAP 1055/1</strain>
    </source>
</reference>
<dbReference type="EMBL" id="CP001142">
    <property type="protein sequence ID" value="ACI65758.1"/>
    <property type="molecule type" value="Genomic_DNA"/>
</dbReference>
<gene>
    <name evidence="9" type="ORF">PHATR_43828</name>
</gene>
<sequence length="718" mass="78824">MKRRLPIDSVGTGRRNPKKPTEFDHQGNDQQVELGLQETQTRAAVAAQRHGRRLNHSEETAGDDSALSHLPHGSQMSTEPTNGKSYRSSRGELPIMRFQDSEAAAAASSVSASSQSSPTNQSEAGSNLPGSPMLGARAPLSAGASSRPFRKSLISNLMDLPSESHWEDRVSVERPKSIVRRARLLCGKVVEAPAVQLTIVTLIVINAILMGVATFDFVTDRPHINRAFETTDRVFLIIFTIELSLQFIYRSLGLFMDGWLVFDFVIVITSWSLESLQIIRAFRVFRAFRLINRVGPLRELIMALGTVMPRMYAIGTLLLLIFYVYAVLFTELFRDLELSENYFGSLDVALFSCMQFMTLEWADTARECMEQRSWAWMPFVSFIAITGFIVFNLIVAVVCDAVSVVDQQSRADKAGNVETDLMKLHHAQERLQELSETVDDMRTRHEKLQRTILLLGTTLQSSSAIRPRLQGKTHPGSLLGPSMSDNDDSPQIGSSSSHSNGEENDGVGNEDDKARGFSEYQALSIQSHTLSETTMDPLMASFTVRSQQSDTNLTQSSTSLSAYISAGSTSLEGAEARTTDALASVQSQRAPWAPKTLSESLLQRGEADSEPSESIGEGWEDSEEAVTMASLAMRGYLNPSSTQRSRPNRASSPATAATEQSSATTVDPNGEATQNQQNGTERKSSSGTTTTKVTAREEMPPMAKAMEGVMHPLSLMLR</sequence>
<feature type="region of interest" description="Disordered" evidence="6">
    <location>
        <begin position="101"/>
        <end position="142"/>
    </location>
</feature>
<dbReference type="TCDB" id="1.A.1.14.9">
    <property type="family name" value="the voltage-gated ion channel (vic) superfamily"/>
</dbReference>
<dbReference type="Gene3D" id="1.10.287.70">
    <property type="match status" value="1"/>
</dbReference>
<feature type="transmembrane region" description="Helical" evidence="7">
    <location>
        <begin position="234"/>
        <end position="252"/>
    </location>
</feature>
<dbReference type="OrthoDB" id="45894at2759"/>
<feature type="coiled-coil region" evidence="5">
    <location>
        <begin position="424"/>
        <end position="451"/>
    </location>
</feature>
<keyword evidence="9" id="KW-0406">Ion transport</keyword>
<feature type="domain" description="Ion transport" evidence="8">
    <location>
        <begin position="194"/>
        <end position="409"/>
    </location>
</feature>
<feature type="transmembrane region" description="Helical" evidence="7">
    <location>
        <begin position="194"/>
        <end position="213"/>
    </location>
</feature>
<keyword evidence="10" id="KW-1185">Reference proteome</keyword>
<keyword evidence="4 7" id="KW-0472">Membrane</keyword>
<evidence type="ECO:0000256" key="5">
    <source>
        <dbReference type="SAM" id="Coils"/>
    </source>
</evidence>
<feature type="transmembrane region" description="Helical" evidence="7">
    <location>
        <begin position="258"/>
        <end position="279"/>
    </location>
</feature>
<dbReference type="AlphaFoldDB" id="B5Y4G4"/>
<dbReference type="PANTHER" id="PTHR10037:SF62">
    <property type="entry name" value="SODIUM CHANNEL PROTEIN 60E"/>
    <property type="match status" value="1"/>
</dbReference>
<feature type="region of interest" description="Disordered" evidence="6">
    <location>
        <begin position="464"/>
        <end position="513"/>
    </location>
</feature>
<evidence type="ECO:0000256" key="7">
    <source>
        <dbReference type="SAM" id="Phobius"/>
    </source>
</evidence>
<feature type="compositionally biased region" description="Polar residues" evidence="6">
    <location>
        <begin position="74"/>
        <end position="88"/>
    </location>
</feature>
<dbReference type="GO" id="GO:0005248">
    <property type="term" value="F:voltage-gated sodium channel activity"/>
    <property type="evidence" value="ECO:0007669"/>
    <property type="project" value="TreeGrafter"/>
</dbReference>
<feature type="compositionally biased region" description="Polar residues" evidence="6">
    <location>
        <begin position="638"/>
        <end position="649"/>
    </location>
</feature>
<dbReference type="RefSeq" id="XP_002186288.1">
    <property type="nucleotide sequence ID" value="XM_002186252.1"/>
</dbReference>
<feature type="region of interest" description="Disordered" evidence="6">
    <location>
        <begin position="637"/>
        <end position="718"/>
    </location>
</feature>
<organism evidence="9 10">
    <name type="scientific">Phaeodactylum tricornutum (strain CCAP 1055/1)</name>
    <dbReference type="NCBI Taxonomy" id="556484"/>
    <lineage>
        <taxon>Eukaryota</taxon>
        <taxon>Sar</taxon>
        <taxon>Stramenopiles</taxon>
        <taxon>Ochrophyta</taxon>
        <taxon>Bacillariophyta</taxon>
        <taxon>Bacillariophyceae</taxon>
        <taxon>Bacillariophycidae</taxon>
        <taxon>Naviculales</taxon>
        <taxon>Phaeodactylaceae</taxon>
        <taxon>Phaeodactylum</taxon>
    </lineage>
</organism>